<reference evidence="4" key="2">
    <citation type="submission" date="2018-02" db="EMBL/GenBank/DDBJ databases">
        <title>Phenotypic and genomic properties of facultatively anaerobic sulfur-reducing natronoarchaea from hypersaline soda lakes.</title>
        <authorList>
            <person name="Sorokin D.Y."/>
            <person name="Kublanov I.V."/>
            <person name="Roman P."/>
            <person name="Sinninghe Damste J.S."/>
            <person name="Golyshin P.N."/>
            <person name="Rojo D."/>
            <person name="Ciordia S."/>
            <person name="Mena M.D.C."/>
            <person name="Ferrer M."/>
            <person name="Messina E."/>
            <person name="Smedile F."/>
            <person name="La Spada G."/>
            <person name="La Cono V."/>
            <person name="Yakimov M.M."/>
        </authorList>
    </citation>
    <scope>NUCLEOTIDE SEQUENCE [LARGE SCALE GENOMIC DNA]</scope>
    <source>
        <strain evidence="4">AArc-Mg</strain>
    </source>
</reference>
<evidence type="ECO:0000313" key="3">
    <source>
        <dbReference type="EMBL" id="AXR80274.1"/>
    </source>
</evidence>
<organism evidence="3 4">
    <name type="scientific">Natrarchaeobaculum sulfurireducens</name>
    <dbReference type="NCBI Taxonomy" id="2044521"/>
    <lineage>
        <taxon>Archaea</taxon>
        <taxon>Methanobacteriati</taxon>
        <taxon>Methanobacteriota</taxon>
        <taxon>Stenosarchaea group</taxon>
        <taxon>Halobacteria</taxon>
        <taxon>Halobacteriales</taxon>
        <taxon>Natrialbaceae</taxon>
        <taxon>Natrarchaeobaculum</taxon>
    </lineage>
</organism>
<protein>
    <submittedName>
        <fullName evidence="2">Plastocyanin</fullName>
    </submittedName>
</protein>
<reference evidence="3" key="3">
    <citation type="journal article" date="2019" name="Int. J. Syst. Evol. Microbiol.">
        <title>Natronolimnobius sulfurireducens sp. nov. and Halalkaliarchaeum desulfuricum gen. nov., sp. nov., the first sulfur-respiring alkaliphilic haloarchaea from hypersaline alkaline lakes.</title>
        <authorList>
            <person name="Sorokin D.Y."/>
            <person name="Yakimov M."/>
            <person name="Messina E."/>
            <person name="Merkel A.Y."/>
            <person name="Bale N.J."/>
            <person name="Sinninghe Damste J.S."/>
        </authorList>
    </citation>
    <scope>NUCLEOTIDE SEQUENCE</scope>
    <source>
        <strain evidence="3">AArc-Mg</strain>
        <strain evidence="2">AArc1</strain>
    </source>
</reference>
<feature type="region of interest" description="Disordered" evidence="1">
    <location>
        <begin position="18"/>
        <end position="63"/>
    </location>
</feature>
<evidence type="ECO:0000313" key="5">
    <source>
        <dbReference type="Proteomes" id="UP000258707"/>
    </source>
</evidence>
<name>A0A346PL79_9EURY</name>
<dbReference type="EMBL" id="CP027033">
    <property type="protein sequence ID" value="AXR80274.1"/>
    <property type="molecule type" value="Genomic_DNA"/>
</dbReference>
<sequence>MTRRTFLGAACSATVLSGCLGDETDSDEQAKSEGDDSEADDGPGYETHLDDLESYDPVDRTGESEVEIVVAPGGDHRFDPDPVMVEELATVTWNWPESGYEIYPLESPDPCGWVGDDHGTGHSWEFPFVGKYEIGCTTSDGEEFSGVMFVVDAD</sequence>
<dbReference type="PROSITE" id="PS51257">
    <property type="entry name" value="PROKAR_LIPOPROTEIN"/>
    <property type="match status" value="1"/>
</dbReference>
<dbReference type="AlphaFoldDB" id="A0A346PL79"/>
<accession>A0A346PL79</accession>
<dbReference type="Proteomes" id="UP000258613">
    <property type="component" value="Chromosome"/>
</dbReference>
<proteinExistence type="predicted"/>
<keyword evidence="4" id="KW-1185">Reference proteome</keyword>
<evidence type="ECO:0000313" key="4">
    <source>
        <dbReference type="Proteomes" id="UP000258613"/>
    </source>
</evidence>
<evidence type="ECO:0000313" key="2">
    <source>
        <dbReference type="EMBL" id="AXR76597.1"/>
    </source>
</evidence>
<dbReference type="KEGG" id="nan:AArc1_0253"/>
<gene>
    <name evidence="2" type="ORF">AArc1_0253</name>
    <name evidence="3" type="ORF">AArcMg_0251</name>
</gene>
<dbReference type="KEGG" id="nag:AArcMg_0251"/>
<evidence type="ECO:0000256" key="1">
    <source>
        <dbReference type="SAM" id="MobiDB-lite"/>
    </source>
</evidence>
<feature type="compositionally biased region" description="Basic and acidic residues" evidence="1">
    <location>
        <begin position="47"/>
        <end position="63"/>
    </location>
</feature>
<dbReference type="EMBL" id="CP024047">
    <property type="protein sequence ID" value="AXR76597.1"/>
    <property type="molecule type" value="Genomic_DNA"/>
</dbReference>
<accession>A0A346PAQ2</accession>
<reference evidence="5" key="1">
    <citation type="submission" date="2017-10" db="EMBL/GenBank/DDBJ databases">
        <title>Phenotypic and genomic properties of facultatively anaerobic sulfur-reducing natronoarchaea from hypersaline soda lakes.</title>
        <authorList>
            <person name="Sorokin D.Y."/>
            <person name="Kublanov I.V."/>
            <person name="Roman P."/>
            <person name="Sinninghe Damste J.S."/>
            <person name="Golyshin P.N."/>
            <person name="Rojo D."/>
            <person name="Ciordia S."/>
            <person name="Mena Md.C."/>
            <person name="Ferrer M."/>
            <person name="Messina E."/>
            <person name="Smedile F."/>
            <person name="La Spada G."/>
            <person name="La Cono V."/>
            <person name="Yakimov M.M."/>
        </authorList>
    </citation>
    <scope>NUCLEOTIDE SEQUENCE [LARGE SCALE GENOMIC DNA]</scope>
    <source>
        <strain evidence="5">AArc1</strain>
    </source>
</reference>
<dbReference type="Proteomes" id="UP000258707">
    <property type="component" value="Chromosome"/>
</dbReference>